<dbReference type="EMBL" id="JMCB01000028">
    <property type="protein sequence ID" value="KFE60764.1"/>
    <property type="molecule type" value="Genomic_DNA"/>
</dbReference>
<dbReference type="SUPFAM" id="SSF53474">
    <property type="entry name" value="alpha/beta-Hydrolases"/>
    <property type="match status" value="1"/>
</dbReference>
<dbReference type="Gene3D" id="3.40.50.1820">
    <property type="entry name" value="alpha/beta hydrolase"/>
    <property type="match status" value="1"/>
</dbReference>
<feature type="domain" description="AB hydrolase-1" evidence="1">
    <location>
        <begin position="38"/>
        <end position="312"/>
    </location>
</feature>
<accession>A0A085VZA1</accession>
<dbReference type="Proteomes" id="UP000028725">
    <property type="component" value="Unassembled WGS sequence"/>
</dbReference>
<name>A0A085VZA1_9BACT</name>
<dbReference type="PANTHER" id="PTHR37017:SF11">
    <property type="entry name" value="ESTERASE_LIPASE_THIOESTERASE DOMAIN-CONTAINING PROTEIN"/>
    <property type="match status" value="1"/>
</dbReference>
<dbReference type="AlphaFoldDB" id="A0A085VZA1"/>
<protein>
    <submittedName>
        <fullName evidence="2">Salicylate esterase</fullName>
    </submittedName>
</protein>
<dbReference type="Pfam" id="PF12697">
    <property type="entry name" value="Abhydrolase_6"/>
    <property type="match status" value="1"/>
</dbReference>
<organism evidence="2 3">
    <name type="scientific">Hyalangium minutum</name>
    <dbReference type="NCBI Taxonomy" id="394096"/>
    <lineage>
        <taxon>Bacteria</taxon>
        <taxon>Pseudomonadati</taxon>
        <taxon>Myxococcota</taxon>
        <taxon>Myxococcia</taxon>
        <taxon>Myxococcales</taxon>
        <taxon>Cystobacterineae</taxon>
        <taxon>Archangiaceae</taxon>
        <taxon>Hyalangium</taxon>
    </lineage>
</organism>
<sequence>MRTTRRAFLGQPLAGLGGLFLSACAHNNARSSSSRRAIILVHGSWHGAWCYSSIIPLLAAKGISGFALDLPGHGLLARFPQVYLQRPSDPSQFREAFSKEPSPLADITLAQYVDSITTAIDQLLAAGYGPLTLLGHSMGGVPITAAAEQRASKLQKLIYLTAYMPVAGKIALHEDYRDTSSLVAKIFEKSGNDSSKLKVSRFDPRSPDRDFVKLVKDAFYGDVRDDQAEAAVNLLTPDDPLLPLLEPTGATRERWGRIPRSYIRCLQDRALTPKVQDRIIADADTFASNATEVRDLNTSHSPFLSKPQELADLIATLAA</sequence>
<dbReference type="STRING" id="394096.DB31_4677"/>
<dbReference type="PROSITE" id="PS51257">
    <property type="entry name" value="PROKAR_LIPOPROTEIN"/>
    <property type="match status" value="1"/>
</dbReference>
<reference evidence="2 3" key="1">
    <citation type="submission" date="2014-04" db="EMBL/GenBank/DDBJ databases">
        <title>Genome assembly of Hyalangium minutum DSM 14724.</title>
        <authorList>
            <person name="Sharma G."/>
            <person name="Subramanian S."/>
        </authorList>
    </citation>
    <scope>NUCLEOTIDE SEQUENCE [LARGE SCALE GENOMIC DNA]</scope>
    <source>
        <strain evidence="2 3">DSM 14724</strain>
    </source>
</reference>
<dbReference type="InterPro" id="IPR029058">
    <property type="entry name" value="AB_hydrolase_fold"/>
</dbReference>
<keyword evidence="3" id="KW-1185">Reference proteome</keyword>
<evidence type="ECO:0000259" key="1">
    <source>
        <dbReference type="Pfam" id="PF12697"/>
    </source>
</evidence>
<dbReference type="RefSeq" id="WP_083969195.1">
    <property type="nucleotide sequence ID" value="NZ_JMCB01000028.1"/>
</dbReference>
<gene>
    <name evidence="2" type="ORF">DB31_4677</name>
</gene>
<dbReference type="InterPro" id="IPR052897">
    <property type="entry name" value="Sec-Metab_Biosynth_Hydrolase"/>
</dbReference>
<proteinExistence type="predicted"/>
<comment type="caution">
    <text evidence="2">The sequence shown here is derived from an EMBL/GenBank/DDBJ whole genome shotgun (WGS) entry which is preliminary data.</text>
</comment>
<dbReference type="PANTHER" id="PTHR37017">
    <property type="entry name" value="AB HYDROLASE-1 DOMAIN-CONTAINING PROTEIN-RELATED"/>
    <property type="match status" value="1"/>
</dbReference>
<dbReference type="OrthoDB" id="9814966at2"/>
<dbReference type="InterPro" id="IPR000073">
    <property type="entry name" value="AB_hydrolase_1"/>
</dbReference>
<evidence type="ECO:0000313" key="3">
    <source>
        <dbReference type="Proteomes" id="UP000028725"/>
    </source>
</evidence>
<evidence type="ECO:0000313" key="2">
    <source>
        <dbReference type="EMBL" id="KFE60764.1"/>
    </source>
</evidence>